<proteinExistence type="predicted"/>
<comment type="caution">
    <text evidence="1">The sequence shown here is derived from an EMBL/GenBank/DDBJ whole genome shotgun (WGS) entry which is preliminary data.</text>
</comment>
<evidence type="ECO:0000313" key="1">
    <source>
        <dbReference type="EMBL" id="GAG20475.1"/>
    </source>
</evidence>
<feature type="non-terminal residue" evidence="1">
    <location>
        <position position="1"/>
    </location>
</feature>
<accession>X0VQK3</accession>
<dbReference type="AlphaFoldDB" id="X0VQK3"/>
<name>X0VQK3_9ZZZZ</name>
<reference evidence="1" key="1">
    <citation type="journal article" date="2014" name="Front. Microbiol.">
        <title>High frequency of phylogenetically diverse reductive dehalogenase-homologous genes in deep subseafloor sedimentary metagenomes.</title>
        <authorList>
            <person name="Kawai M."/>
            <person name="Futagami T."/>
            <person name="Toyoda A."/>
            <person name="Takaki Y."/>
            <person name="Nishi S."/>
            <person name="Hori S."/>
            <person name="Arai W."/>
            <person name="Tsubouchi T."/>
            <person name="Morono Y."/>
            <person name="Uchiyama I."/>
            <person name="Ito T."/>
            <person name="Fujiyama A."/>
            <person name="Inagaki F."/>
            <person name="Takami H."/>
        </authorList>
    </citation>
    <scope>NUCLEOTIDE SEQUENCE</scope>
    <source>
        <strain evidence="1">Expedition CK06-06</strain>
    </source>
</reference>
<sequence>SKNTITLLSLRKGNILESKKELVKMDAQLQPPPVLEPELVIENLKDIQTEPDIPPKIAPTTPDVEPKTVRVLRGGQIEGGNYIFKVKVINNKIYNITDVDIHILSYPEESLVLSRVDGHQKTTDRAKFHKISKGGGFVSPSFVFKPKKDCLKGKIHAVINFINEQDQIKTINVEPHDIRIICGLLRPKNVSNEDFEELTNDLLTFKKVGEELTIYYKPEQLYQKLFVLLKNKNFAVIDSEQQDSSGKFLGVIKGFA</sequence>
<organism evidence="1">
    <name type="scientific">marine sediment metagenome</name>
    <dbReference type="NCBI Taxonomy" id="412755"/>
    <lineage>
        <taxon>unclassified sequences</taxon>
        <taxon>metagenomes</taxon>
        <taxon>ecological metagenomes</taxon>
    </lineage>
</organism>
<feature type="non-terminal residue" evidence="1">
    <location>
        <position position="256"/>
    </location>
</feature>
<protein>
    <submittedName>
        <fullName evidence="1">Uncharacterized protein</fullName>
    </submittedName>
</protein>
<dbReference type="EMBL" id="BARS01038250">
    <property type="protein sequence ID" value="GAG20475.1"/>
    <property type="molecule type" value="Genomic_DNA"/>
</dbReference>
<gene>
    <name evidence="1" type="ORF">S01H1_58550</name>
</gene>